<dbReference type="AlphaFoldDB" id="A0A5M4FEP0"/>
<feature type="region of interest" description="Disordered" evidence="1">
    <location>
        <begin position="1"/>
        <end position="38"/>
    </location>
</feature>
<comment type="caution">
    <text evidence="4">The sequence shown here is derived from an EMBL/GenBank/DDBJ whole genome shotgun (WGS) entry which is preliminary data.</text>
</comment>
<evidence type="ECO:0000313" key="4">
    <source>
        <dbReference type="EMBL" id="KAA1397754.1"/>
    </source>
</evidence>
<proteinExistence type="predicted"/>
<sequence>MPANRSRVLPRTRPGPRRSSATPASRPRLPGRPRSRRWVTGACRARTSTSMSTFPTTGPVERSGCGSAAPRAWATSPCRVCQGNACSPRTRPCRSSRTDPAERGGAMKHRQRKEEGVAALFVVLLAVALLVMAGLVIDGGYAMAANRRLTGQAEQAARIGADALDQDSLRDGGVPEVERANAIAAAQNYLARVGAPRGQVSIDGGTVSVRLESHSNTAILSAVGVTQLPTGGHASAESIDEDGP</sequence>
<organism evidence="4 5">
    <name type="scientific">Aeromicrobium ginsengisoli</name>
    <dbReference type="NCBI Taxonomy" id="363867"/>
    <lineage>
        <taxon>Bacteria</taxon>
        <taxon>Bacillati</taxon>
        <taxon>Actinomycetota</taxon>
        <taxon>Actinomycetes</taxon>
        <taxon>Propionibacteriales</taxon>
        <taxon>Nocardioidaceae</taxon>
        <taxon>Aeromicrobium</taxon>
    </lineage>
</organism>
<feature type="compositionally biased region" description="Low complexity" evidence="1">
    <location>
        <begin position="86"/>
        <end position="95"/>
    </location>
</feature>
<feature type="domain" description="Putative Flp pilus-assembly TadG-like N-terminal" evidence="3">
    <location>
        <begin position="116"/>
        <end position="163"/>
    </location>
</feature>
<keyword evidence="2" id="KW-0472">Membrane</keyword>
<keyword evidence="2" id="KW-0812">Transmembrane</keyword>
<keyword evidence="5" id="KW-1185">Reference proteome</keyword>
<feature type="compositionally biased region" description="Low complexity" evidence="1">
    <location>
        <begin position="17"/>
        <end position="28"/>
    </location>
</feature>
<evidence type="ECO:0000256" key="1">
    <source>
        <dbReference type="SAM" id="MobiDB-lite"/>
    </source>
</evidence>
<name>A0A5M4FEP0_9ACTN</name>
<protein>
    <recommendedName>
        <fullName evidence="3">Putative Flp pilus-assembly TadG-like N-terminal domain-containing protein</fullName>
    </recommendedName>
</protein>
<gene>
    <name evidence="4" type="ORF">ESP70_010410</name>
</gene>
<reference evidence="4" key="1">
    <citation type="submission" date="2019-09" db="EMBL/GenBank/DDBJ databases">
        <authorList>
            <person name="Li J."/>
        </authorList>
    </citation>
    <scope>NUCLEOTIDE SEQUENCE [LARGE SCALE GENOMIC DNA]</scope>
    <source>
        <strain evidence="4">JCM 14732</strain>
    </source>
</reference>
<feature type="transmembrane region" description="Helical" evidence="2">
    <location>
        <begin position="117"/>
        <end position="137"/>
    </location>
</feature>
<dbReference type="OrthoDB" id="3788982at2"/>
<accession>A0A5M4FEP0</accession>
<dbReference type="EMBL" id="SDPQ02000002">
    <property type="protein sequence ID" value="KAA1397754.1"/>
    <property type="molecule type" value="Genomic_DNA"/>
</dbReference>
<dbReference type="InterPro" id="IPR028087">
    <property type="entry name" value="Tad_N"/>
</dbReference>
<evidence type="ECO:0000259" key="3">
    <source>
        <dbReference type="Pfam" id="PF13400"/>
    </source>
</evidence>
<evidence type="ECO:0000256" key="2">
    <source>
        <dbReference type="SAM" id="Phobius"/>
    </source>
</evidence>
<keyword evidence="2" id="KW-1133">Transmembrane helix</keyword>
<dbReference type="Pfam" id="PF13400">
    <property type="entry name" value="Tad"/>
    <property type="match status" value="1"/>
</dbReference>
<evidence type="ECO:0000313" key="5">
    <source>
        <dbReference type="Proteomes" id="UP000380867"/>
    </source>
</evidence>
<feature type="region of interest" description="Disordered" evidence="1">
    <location>
        <begin position="85"/>
        <end position="111"/>
    </location>
</feature>
<dbReference type="Proteomes" id="UP000380867">
    <property type="component" value="Unassembled WGS sequence"/>
</dbReference>